<dbReference type="Pfam" id="PF00005">
    <property type="entry name" value="ABC_tran"/>
    <property type="match status" value="1"/>
</dbReference>
<evidence type="ECO:0000256" key="1">
    <source>
        <dbReference type="ARBA" id="ARBA00006216"/>
    </source>
</evidence>
<protein>
    <submittedName>
        <fullName evidence="5">Fe-S cluster assembly ATP-binding protein</fullName>
    </submittedName>
</protein>
<keyword evidence="2" id="KW-0547">Nucleotide-binding</keyword>
<dbReference type="CDD" id="cd03217">
    <property type="entry name" value="ABC_FeS_Assembly"/>
    <property type="match status" value="1"/>
</dbReference>
<keyword evidence="6" id="KW-1185">Reference proteome</keyword>
<sequence length="250" mass="27661">MTALLEIRDLRASIGDREILKGLNLVINAGEIHAIMGPNGSGKSTLANVLMGNPAYTVTGGDILFKGESILEMSPDERARKGLFLAFQYPVPIPGVTLVNFLRQAVNAVRGEEVPIREFREKLFSKMELLKVDQDFARRYVNDGFSGGEKKRAEMLQMAVLEPAMAILDETDSGLDIDALRTVAEAVNKLMNPNMGLLLITHYQRLLNYIRPQFVHVLVDGRIARSGGPELAEYLEARGYDEFLAELAKA</sequence>
<dbReference type="InterPro" id="IPR003439">
    <property type="entry name" value="ABC_transporter-like_ATP-bd"/>
</dbReference>
<name>A0A2A9HGT8_TEPT2</name>
<dbReference type="InterPro" id="IPR027417">
    <property type="entry name" value="P-loop_NTPase"/>
</dbReference>
<evidence type="ECO:0000259" key="4">
    <source>
        <dbReference type="PROSITE" id="PS50893"/>
    </source>
</evidence>
<feature type="domain" description="ABC transporter" evidence="4">
    <location>
        <begin position="5"/>
        <end position="245"/>
    </location>
</feature>
<evidence type="ECO:0000313" key="5">
    <source>
        <dbReference type="EMBL" id="PFG74186.1"/>
    </source>
</evidence>
<comment type="caution">
    <text evidence="5">The sequence shown here is derived from an EMBL/GenBank/DDBJ whole genome shotgun (WGS) entry which is preliminary data.</text>
</comment>
<gene>
    <name evidence="5" type="ORF">A9A59_1399</name>
</gene>
<evidence type="ECO:0000313" key="6">
    <source>
        <dbReference type="Proteomes" id="UP000223071"/>
    </source>
</evidence>
<evidence type="ECO:0000256" key="2">
    <source>
        <dbReference type="ARBA" id="ARBA00022741"/>
    </source>
</evidence>
<dbReference type="InterPro" id="IPR010230">
    <property type="entry name" value="FeS-cluster_ATPase_SufC"/>
</dbReference>
<dbReference type="SMART" id="SM00382">
    <property type="entry name" value="AAA"/>
    <property type="match status" value="1"/>
</dbReference>
<dbReference type="PANTHER" id="PTHR43204:SF1">
    <property type="entry name" value="ABC TRANSPORTER I FAMILY MEMBER 6, CHLOROPLASTIC"/>
    <property type="match status" value="1"/>
</dbReference>
<proteinExistence type="inferred from homology"/>
<dbReference type="EMBL" id="PDJQ01000001">
    <property type="protein sequence ID" value="PFG74186.1"/>
    <property type="molecule type" value="Genomic_DNA"/>
</dbReference>
<dbReference type="PROSITE" id="PS00211">
    <property type="entry name" value="ABC_TRANSPORTER_1"/>
    <property type="match status" value="1"/>
</dbReference>
<dbReference type="PANTHER" id="PTHR43204">
    <property type="entry name" value="ABC TRANSPORTER I FAMILY MEMBER 6, CHLOROPLASTIC"/>
    <property type="match status" value="1"/>
</dbReference>
<dbReference type="NCBIfam" id="TIGR01978">
    <property type="entry name" value="sufC"/>
    <property type="match status" value="1"/>
</dbReference>
<dbReference type="InterPro" id="IPR003593">
    <property type="entry name" value="AAA+_ATPase"/>
</dbReference>
<dbReference type="GO" id="GO:0005524">
    <property type="term" value="F:ATP binding"/>
    <property type="evidence" value="ECO:0007669"/>
    <property type="project" value="UniProtKB-KW"/>
</dbReference>
<organism evidence="5 6">
    <name type="scientific">Tepidiforma thermophila (strain KCTC 52669 / CGMCC 1.13589 / G233)</name>
    <dbReference type="NCBI Taxonomy" id="2761530"/>
    <lineage>
        <taxon>Bacteria</taxon>
        <taxon>Bacillati</taxon>
        <taxon>Chloroflexota</taxon>
        <taxon>Tepidiformia</taxon>
        <taxon>Tepidiformales</taxon>
        <taxon>Tepidiformaceae</taxon>
        <taxon>Tepidiforma</taxon>
    </lineage>
</organism>
<keyword evidence="3 5" id="KW-0067">ATP-binding</keyword>
<comment type="similarity">
    <text evidence="1">Belongs to the ABC transporter superfamily. Ycf16 family.</text>
</comment>
<dbReference type="Gene3D" id="3.40.50.300">
    <property type="entry name" value="P-loop containing nucleotide triphosphate hydrolases"/>
    <property type="match status" value="1"/>
</dbReference>
<dbReference type="Proteomes" id="UP000223071">
    <property type="component" value="Unassembled WGS sequence"/>
</dbReference>
<reference evidence="5 6" key="1">
    <citation type="submission" date="2017-09" db="EMBL/GenBank/DDBJ databases">
        <title>Sequencing the genomes of two abundant thermophiles in Great Basin hot springs: Thermocrinis jamiesonii and novel Chloroflexi Thermoflexus hugenholtzii.</title>
        <authorList>
            <person name="Hedlund B."/>
        </authorList>
    </citation>
    <scope>NUCLEOTIDE SEQUENCE [LARGE SCALE GENOMIC DNA]</scope>
    <source>
        <strain evidence="5 6">G233</strain>
    </source>
</reference>
<dbReference type="PROSITE" id="PS50893">
    <property type="entry name" value="ABC_TRANSPORTER_2"/>
    <property type="match status" value="1"/>
</dbReference>
<dbReference type="InterPro" id="IPR017871">
    <property type="entry name" value="ABC_transporter-like_CS"/>
</dbReference>
<dbReference type="GO" id="GO:0016887">
    <property type="term" value="F:ATP hydrolysis activity"/>
    <property type="evidence" value="ECO:0007669"/>
    <property type="project" value="InterPro"/>
</dbReference>
<evidence type="ECO:0000256" key="3">
    <source>
        <dbReference type="ARBA" id="ARBA00022840"/>
    </source>
</evidence>
<dbReference type="RefSeq" id="WP_098503590.1">
    <property type="nucleotide sequence ID" value="NZ_PDJQ01000001.1"/>
</dbReference>
<dbReference type="AlphaFoldDB" id="A0A2A9HGT8"/>
<accession>A0A2A9HGT8</accession>
<dbReference type="SUPFAM" id="SSF52540">
    <property type="entry name" value="P-loop containing nucleoside triphosphate hydrolases"/>
    <property type="match status" value="1"/>
</dbReference>